<proteinExistence type="inferred from homology"/>
<comment type="similarity">
    <text evidence="1">Belongs to the short-chain dehydrogenases/reductases (SDR) family.</text>
</comment>
<dbReference type="Proteomes" id="UP001310022">
    <property type="component" value="Unassembled WGS sequence"/>
</dbReference>
<dbReference type="GO" id="GO:0016616">
    <property type="term" value="F:oxidoreductase activity, acting on the CH-OH group of donors, NAD or NADP as acceptor"/>
    <property type="evidence" value="ECO:0007669"/>
    <property type="project" value="UniProtKB-ARBA"/>
</dbReference>
<dbReference type="Gene3D" id="3.40.50.720">
    <property type="entry name" value="NAD(P)-binding Rossmann-like Domain"/>
    <property type="match status" value="1"/>
</dbReference>
<keyword evidence="3" id="KW-0223">Dioxygenase</keyword>
<dbReference type="GO" id="GO:0005975">
    <property type="term" value="P:carbohydrate metabolic process"/>
    <property type="evidence" value="ECO:0007669"/>
    <property type="project" value="UniProtKB-ARBA"/>
</dbReference>
<dbReference type="Pfam" id="PF13561">
    <property type="entry name" value="adh_short_C2"/>
    <property type="match status" value="1"/>
</dbReference>
<organism evidence="3 4">
    <name type="scientific">Persicobacter diffluens</name>
    <dbReference type="NCBI Taxonomy" id="981"/>
    <lineage>
        <taxon>Bacteria</taxon>
        <taxon>Pseudomonadati</taxon>
        <taxon>Bacteroidota</taxon>
        <taxon>Cytophagia</taxon>
        <taxon>Cytophagales</taxon>
        <taxon>Persicobacteraceae</taxon>
        <taxon>Persicobacter</taxon>
    </lineage>
</organism>
<evidence type="ECO:0000313" key="4">
    <source>
        <dbReference type="Proteomes" id="UP001310022"/>
    </source>
</evidence>
<protein>
    <submittedName>
        <fullName evidence="3">Dioxygenase</fullName>
    </submittedName>
</protein>
<keyword evidence="2" id="KW-0560">Oxidoreductase</keyword>
<dbReference type="NCBIfam" id="NF006132">
    <property type="entry name" value="PRK08277.1"/>
    <property type="match status" value="1"/>
</dbReference>
<dbReference type="InterPro" id="IPR002347">
    <property type="entry name" value="SDR_fam"/>
</dbReference>
<comment type="caution">
    <text evidence="3">The sequence shown here is derived from an EMBL/GenBank/DDBJ whole genome shotgun (WGS) entry which is preliminary data.</text>
</comment>
<evidence type="ECO:0000256" key="1">
    <source>
        <dbReference type="ARBA" id="ARBA00006484"/>
    </source>
</evidence>
<dbReference type="RefSeq" id="WP_338239441.1">
    <property type="nucleotide sequence ID" value="NZ_BQKE01000005.1"/>
</dbReference>
<accession>A0AAN5AN21</accession>
<dbReference type="AlphaFoldDB" id="A0AAN5AN21"/>
<name>A0AAN5AN21_9BACT</name>
<dbReference type="GO" id="GO:0051213">
    <property type="term" value="F:dioxygenase activity"/>
    <property type="evidence" value="ECO:0007669"/>
    <property type="project" value="UniProtKB-KW"/>
</dbReference>
<evidence type="ECO:0000256" key="2">
    <source>
        <dbReference type="ARBA" id="ARBA00023002"/>
    </source>
</evidence>
<dbReference type="SUPFAM" id="SSF51735">
    <property type="entry name" value="NAD(P)-binding Rossmann-fold domains"/>
    <property type="match status" value="1"/>
</dbReference>
<evidence type="ECO:0000313" key="3">
    <source>
        <dbReference type="EMBL" id="GJM64377.1"/>
    </source>
</evidence>
<dbReference type="InterPro" id="IPR036291">
    <property type="entry name" value="NAD(P)-bd_dom_sf"/>
</dbReference>
<sequence length="273" mass="29503">MTQQDYLFDLEGKVAIITGGAGVLGSTIASYLLSQKVSVFLLDLNEELLQNAVAAMKEKGDIHGLVCNVLQKESLQNCKATILETHHKIDLLINAAGGNMKGANIAPEQSIFDMNMDDFKKVNDLNFHGTVLPSMVFGEQIAKSGKGSIINFSSMATIQSITRVVGYSSAKASVDNFTQWMSMEMAIKFGDGIRVNAIAPGFFVTHQNRAVLLNEDGSLTERSKLVMQKTPMRRFGKPEELNGVIHFLSSDASSFVTGTIIPIDGGFSAFSGV</sequence>
<dbReference type="PANTHER" id="PTHR42760">
    <property type="entry name" value="SHORT-CHAIN DEHYDROGENASES/REDUCTASES FAMILY MEMBER"/>
    <property type="match status" value="1"/>
</dbReference>
<dbReference type="InterPro" id="IPR020904">
    <property type="entry name" value="Sc_DH/Rdtase_CS"/>
</dbReference>
<dbReference type="PRINTS" id="PR00080">
    <property type="entry name" value="SDRFAMILY"/>
</dbReference>
<reference evidence="3 4" key="1">
    <citation type="submission" date="2021-12" db="EMBL/GenBank/DDBJ databases">
        <title>Genome sequencing of bacteria with rrn-lacking chromosome and rrn-plasmid.</title>
        <authorList>
            <person name="Anda M."/>
            <person name="Iwasaki W."/>
        </authorList>
    </citation>
    <scope>NUCLEOTIDE SEQUENCE [LARGE SCALE GENOMIC DNA]</scope>
    <source>
        <strain evidence="3 4">NBRC 15940</strain>
    </source>
</reference>
<dbReference type="EMBL" id="BQKE01000005">
    <property type="protein sequence ID" value="GJM64377.1"/>
    <property type="molecule type" value="Genomic_DNA"/>
</dbReference>
<dbReference type="PROSITE" id="PS00061">
    <property type="entry name" value="ADH_SHORT"/>
    <property type="match status" value="1"/>
</dbReference>
<dbReference type="PANTHER" id="PTHR42760:SF115">
    <property type="entry name" value="3-OXOACYL-[ACYL-CARRIER-PROTEIN] REDUCTASE FABG"/>
    <property type="match status" value="1"/>
</dbReference>
<keyword evidence="4" id="KW-1185">Reference proteome</keyword>
<dbReference type="FunFam" id="3.40.50.720:FF:000240">
    <property type="entry name" value="SDR family oxidoreductase"/>
    <property type="match status" value="1"/>
</dbReference>
<dbReference type="PRINTS" id="PR00081">
    <property type="entry name" value="GDHRDH"/>
</dbReference>
<gene>
    <name evidence="3" type="ORF">PEDI_49290</name>
</gene>